<accession>A0ABP7TTA5</accession>
<evidence type="ECO:0000313" key="2">
    <source>
        <dbReference type="Proteomes" id="UP001501469"/>
    </source>
</evidence>
<dbReference type="EMBL" id="BAABDK010000011">
    <property type="protein sequence ID" value="GAA4030926.1"/>
    <property type="molecule type" value="Genomic_DNA"/>
</dbReference>
<dbReference type="RefSeq" id="WP_345052088.1">
    <property type="nucleotide sequence ID" value="NZ_BAABDK010000011.1"/>
</dbReference>
<reference evidence="2" key="1">
    <citation type="journal article" date="2019" name="Int. J. Syst. Evol. Microbiol.">
        <title>The Global Catalogue of Microorganisms (GCM) 10K type strain sequencing project: providing services to taxonomists for standard genome sequencing and annotation.</title>
        <authorList>
            <consortium name="The Broad Institute Genomics Platform"/>
            <consortium name="The Broad Institute Genome Sequencing Center for Infectious Disease"/>
            <person name="Wu L."/>
            <person name="Ma J."/>
        </authorList>
    </citation>
    <scope>NUCLEOTIDE SEQUENCE [LARGE SCALE GENOMIC DNA]</scope>
    <source>
        <strain evidence="2">JCM 17225</strain>
    </source>
</reference>
<dbReference type="Proteomes" id="UP001501469">
    <property type="component" value="Unassembled WGS sequence"/>
</dbReference>
<dbReference type="Gene3D" id="3.30.750.24">
    <property type="entry name" value="STAS domain"/>
    <property type="match status" value="1"/>
</dbReference>
<gene>
    <name evidence="1" type="ORF">GCM10022409_13950</name>
</gene>
<protein>
    <recommendedName>
        <fullName evidence="3">STAS domain-containing protein</fullName>
    </recommendedName>
</protein>
<dbReference type="SUPFAM" id="SSF52091">
    <property type="entry name" value="SpoIIaa-like"/>
    <property type="match status" value="1"/>
</dbReference>
<dbReference type="InterPro" id="IPR036513">
    <property type="entry name" value="STAS_dom_sf"/>
</dbReference>
<keyword evidence="2" id="KW-1185">Reference proteome</keyword>
<proteinExistence type="predicted"/>
<comment type="caution">
    <text evidence="1">The sequence shown here is derived from an EMBL/GenBank/DDBJ whole genome shotgun (WGS) entry which is preliminary data.</text>
</comment>
<sequence>MTTVFHELLPESYLIILAPGTDGPSEVALADQLHCAERSGKPEVWVDCGMLNELSGEAAHLLWDAHYHLQEHYGRLVLVHVAEPVKKALLAQHLGPTPRIVPTLLDAARQVPTTLRAEARARRVVRH</sequence>
<organism evidence="1 2">
    <name type="scientific">Hymenobacter glaciei</name>
    <dbReference type="NCBI Taxonomy" id="877209"/>
    <lineage>
        <taxon>Bacteria</taxon>
        <taxon>Pseudomonadati</taxon>
        <taxon>Bacteroidota</taxon>
        <taxon>Cytophagia</taxon>
        <taxon>Cytophagales</taxon>
        <taxon>Hymenobacteraceae</taxon>
        <taxon>Hymenobacter</taxon>
    </lineage>
</organism>
<evidence type="ECO:0008006" key="3">
    <source>
        <dbReference type="Google" id="ProtNLM"/>
    </source>
</evidence>
<evidence type="ECO:0000313" key="1">
    <source>
        <dbReference type="EMBL" id="GAA4030926.1"/>
    </source>
</evidence>
<name>A0ABP7TTA5_9BACT</name>